<evidence type="ECO:0000259" key="1">
    <source>
        <dbReference type="PROSITE" id="PS51186"/>
    </source>
</evidence>
<dbReference type="GO" id="GO:0016747">
    <property type="term" value="F:acyltransferase activity, transferring groups other than amino-acyl groups"/>
    <property type="evidence" value="ECO:0007669"/>
    <property type="project" value="InterPro"/>
</dbReference>
<dbReference type="InterPro" id="IPR016181">
    <property type="entry name" value="Acyl_CoA_acyltransferase"/>
</dbReference>
<reference evidence="2 3" key="1">
    <citation type="journal article" date="2010" name="BMC Genomics">
        <title>Genome sequence of the pattern forming Paenibacillus vortex bacterium reveals potential for thriving in complex environments.</title>
        <authorList>
            <person name="Sirota-Madi A."/>
            <person name="Olender T."/>
            <person name="Helman Y."/>
            <person name="Ingham C."/>
            <person name="Brainis I."/>
            <person name="Roth D."/>
            <person name="Hagi E."/>
            <person name="Brodsky L."/>
            <person name="Leshkowitz D."/>
            <person name="Galatenko V."/>
            <person name="Nikolaev V."/>
            <person name="Mugasimangalam R.C."/>
            <person name="Bransburg-Zabary S."/>
            <person name="Gutnick D.L."/>
            <person name="Lancet D."/>
            <person name="Ben-Jacob E."/>
        </authorList>
    </citation>
    <scope>NUCLEOTIDE SEQUENCE [LARGE SCALE GENOMIC DNA]</scope>
    <source>
        <strain evidence="2 3">V453</strain>
    </source>
</reference>
<dbReference type="EMBL" id="ADHJ01000037">
    <property type="protein sequence ID" value="EFU39774.1"/>
    <property type="molecule type" value="Genomic_DNA"/>
</dbReference>
<dbReference type="RefSeq" id="WP_006210975.1">
    <property type="nucleotide sequence ID" value="NZ_ADHJ01000037.1"/>
</dbReference>
<dbReference type="KEGG" id="pvo:PVOR_20814"/>
<sequence length="298" mass="34018">MTISSENGRLQLKQLLSFIARLNAIHQHHVGYCGEQEEEIYSTLQEEFGESGELNRWFTVMYDQDEMVGALGFNVDDEERAAELWGPFIDAEGAEWDRMAEQLWTAGIKKIKDSVDRYFGFYNIHNQSAIKFLEAKGGVRSGDHAILRMRNADFIPDGSISLQNMTPAYTEEFKKLHAASFPNTYYSAEHIMQQLDENHRLFILTEQGRFTGYVYVEGDPEFKEGSIEYLAVSDQFQRKGYGRALLGQALHYLFHNIQLEEISLCVELGNEGAIQLYRSTGFDTVHKLTALRVKSSGV</sequence>
<accession>A0A2R9SQX1</accession>
<dbReference type="PANTHER" id="PTHR43415:SF3">
    <property type="entry name" value="GNAT-FAMILY ACETYLTRANSFERASE"/>
    <property type="match status" value="1"/>
</dbReference>
<name>A0A2R9SQX1_9BACL</name>
<dbReference type="Gene3D" id="3.40.630.30">
    <property type="match status" value="1"/>
</dbReference>
<protein>
    <submittedName>
        <fullName evidence="2">GCN5-related N-acetyltransferase</fullName>
    </submittedName>
</protein>
<dbReference type="InterPro" id="IPR000182">
    <property type="entry name" value="GNAT_dom"/>
</dbReference>
<organism evidence="2 3">
    <name type="scientific">Paenibacillus vortex V453</name>
    <dbReference type="NCBI Taxonomy" id="715225"/>
    <lineage>
        <taxon>Bacteria</taxon>
        <taxon>Bacillati</taxon>
        <taxon>Bacillota</taxon>
        <taxon>Bacilli</taxon>
        <taxon>Bacillales</taxon>
        <taxon>Paenibacillaceae</taxon>
        <taxon>Paenibacillus</taxon>
    </lineage>
</organism>
<dbReference type="Pfam" id="PF00583">
    <property type="entry name" value="Acetyltransf_1"/>
    <property type="match status" value="1"/>
</dbReference>
<evidence type="ECO:0000313" key="2">
    <source>
        <dbReference type="EMBL" id="EFU39774.1"/>
    </source>
</evidence>
<dbReference type="PROSITE" id="PS51186">
    <property type="entry name" value="GNAT"/>
    <property type="match status" value="1"/>
</dbReference>
<proteinExistence type="predicted"/>
<feature type="domain" description="N-acetyltransferase" evidence="1">
    <location>
        <begin position="160"/>
        <end position="298"/>
    </location>
</feature>
<gene>
    <name evidence="2" type="ORF">PVOR_20814</name>
</gene>
<comment type="caution">
    <text evidence="2">The sequence shown here is derived from an EMBL/GenBank/DDBJ whole genome shotgun (WGS) entry which is preliminary data.</text>
</comment>
<dbReference type="PANTHER" id="PTHR43415">
    <property type="entry name" value="SPERMIDINE N(1)-ACETYLTRANSFERASE"/>
    <property type="match status" value="1"/>
</dbReference>
<keyword evidence="3" id="KW-1185">Reference proteome</keyword>
<dbReference type="SUPFAM" id="SSF55729">
    <property type="entry name" value="Acyl-CoA N-acyltransferases (Nat)"/>
    <property type="match status" value="1"/>
</dbReference>
<keyword evidence="2" id="KW-0808">Transferase</keyword>
<dbReference type="CDD" id="cd04301">
    <property type="entry name" value="NAT_SF"/>
    <property type="match status" value="1"/>
</dbReference>
<evidence type="ECO:0000313" key="3">
    <source>
        <dbReference type="Proteomes" id="UP000003094"/>
    </source>
</evidence>
<dbReference type="Proteomes" id="UP000003094">
    <property type="component" value="Unassembled WGS sequence"/>
</dbReference>
<dbReference type="AlphaFoldDB" id="A0A2R9SQX1"/>